<sequence>MDKVLSQHIAANKLKAAALLLERRSARRKNEEEEPPPQFTIDTFELDSALQKGMEKLGYLRFVQVLTQEHMVRESTQATVNREFREQMAVWLPKEELPSGWFPAPPGVMANATIKAAAAGAPPNGNRPVSPTHQLPSTPAPARSRSTREYSGNDTDVAITLGAVATTLAKHQAAEAAASSESSSACGGLDGSDSLLAAPTGSDWIPARRTARFSQPGTGSASVAGSLRMRRRGASSSGSGDQAGKSVLLYDGGGDAAVPGGAGQVGPVSLPAGSQRYTVNLFKMLQSTQQQQQQEVGGGGGGGGYQLLTIPSEEHEGADDSGGDMDSGKNAEAESSSSNCGPVALGTGFRALAEEDPWDGFKPKAPVPAPSFDASSARFSTKSSFRSVSSGGGAFGMLGSTAGTASVHRSASSQASTPRHGSRNLGPASSRPFTRCSSSGATDSCAPATEPSHSRATSASGEEAAPSVASFACCSGPWVSPAPPMDAAPPTTTATRRAPTHRGVLHSHHFRQQQQGQQPSPLQQQQQQPTSNKLLRGSSSRSSLASALGGAGAGMPTPALRMPIRSTSERSQLGAAAASSASALLGTSGSPAASEIGCGPSSPAGSSGRERGTPTRCMLAPVSPRESSAGCRPQQEGAEALELPSGGLCPRPPLSGHPSWSANRCRMAREAAAHVPSPPPELCDGGSGDSGGGSGGGNGGVQMEAEGMGALVSEVAPAMNPTISPALLDVGPLLPSLSPLHELALELEQEAGLPPPSPPPQQQPQPQPPAPAVIAAFRAEATAPSNNNTSPPQFQRPSSARGGSQRSLFTRSRITLCSTPEPRPSDDGSASESSEAHSSAPSPRAGLQGAPRTSLLASADGGAFGTMRRAATQQGQPPLSLPCPGSPTAAAAAAAVSCGMTDAASPTTAEGSGPPSPCQLSGRLSPRQGQQLNNAGAPPAPNRSSSSSSLQPTRLSNPGFSSTNAPASASANNAASVNAANAPTAVATITPLFVRRAPTDASEQPSAALRAFPAAAPRPASACSRVWAVKDDAPPAVMRLEQQQQRTSLARARRNSTTGALFASATEVPEVFGTAMSIRRGTSGGSAASAALVPSRPVAAGAGAGAEERGASGGVSGLSSKVEATSLLFMPNAGNDVRFGVGMLSHQKRGPTPIVKRTLDI</sequence>
<dbReference type="Proteomes" id="UP001054857">
    <property type="component" value="Unassembled WGS sequence"/>
</dbReference>
<dbReference type="AlphaFoldDB" id="A0AAD3DNM7"/>
<feature type="compositionally biased region" description="Polar residues" evidence="1">
    <location>
        <begin position="127"/>
        <end position="137"/>
    </location>
</feature>
<feature type="compositionally biased region" description="Low complexity" evidence="1">
    <location>
        <begin position="827"/>
        <end position="843"/>
    </location>
</feature>
<keyword evidence="3" id="KW-1185">Reference proteome</keyword>
<feature type="compositionally biased region" description="Low complexity" evidence="1">
    <location>
        <begin position="488"/>
        <end position="497"/>
    </location>
</feature>
<feature type="compositionally biased region" description="Low complexity" evidence="1">
    <location>
        <begin position="512"/>
        <end position="548"/>
    </location>
</feature>
<gene>
    <name evidence="2" type="ORF">Agub_g6563</name>
</gene>
<feature type="compositionally biased region" description="Gly residues" evidence="1">
    <location>
        <begin position="685"/>
        <end position="700"/>
    </location>
</feature>
<comment type="caution">
    <text evidence="2">The sequence shown here is derived from an EMBL/GenBank/DDBJ whole genome shotgun (WGS) entry which is preliminary data.</text>
</comment>
<dbReference type="EMBL" id="BMAR01000009">
    <property type="protein sequence ID" value="GFR45175.1"/>
    <property type="molecule type" value="Genomic_DNA"/>
</dbReference>
<feature type="compositionally biased region" description="Basic residues" evidence="1">
    <location>
        <begin position="498"/>
        <end position="511"/>
    </location>
</feature>
<feature type="compositionally biased region" description="Low complexity" evidence="1">
    <location>
        <begin position="930"/>
        <end position="968"/>
    </location>
</feature>
<feature type="region of interest" description="Disordered" evidence="1">
    <location>
        <begin position="482"/>
        <end position="561"/>
    </location>
</feature>
<reference evidence="2 3" key="1">
    <citation type="journal article" date="2021" name="Sci. Rep.">
        <title>Genome sequencing of the multicellular alga Astrephomene provides insights into convergent evolution of germ-soma differentiation.</title>
        <authorList>
            <person name="Yamashita S."/>
            <person name="Yamamoto K."/>
            <person name="Matsuzaki R."/>
            <person name="Suzuki S."/>
            <person name="Yamaguchi H."/>
            <person name="Hirooka S."/>
            <person name="Minakuchi Y."/>
            <person name="Miyagishima S."/>
            <person name="Kawachi M."/>
            <person name="Toyoda A."/>
            <person name="Nozaki H."/>
        </authorList>
    </citation>
    <scope>NUCLEOTIDE SEQUENCE [LARGE SCALE GENOMIC DNA]</scope>
    <source>
        <strain evidence="2 3">NIES-4017</strain>
    </source>
</reference>
<organism evidence="2 3">
    <name type="scientific">Astrephomene gubernaculifera</name>
    <dbReference type="NCBI Taxonomy" id="47775"/>
    <lineage>
        <taxon>Eukaryota</taxon>
        <taxon>Viridiplantae</taxon>
        <taxon>Chlorophyta</taxon>
        <taxon>core chlorophytes</taxon>
        <taxon>Chlorophyceae</taxon>
        <taxon>CS clade</taxon>
        <taxon>Chlamydomonadales</taxon>
        <taxon>Astrephomenaceae</taxon>
        <taxon>Astrephomene</taxon>
    </lineage>
</organism>
<evidence type="ECO:0000313" key="3">
    <source>
        <dbReference type="Proteomes" id="UP001054857"/>
    </source>
</evidence>
<feature type="region of interest" description="Disordered" evidence="1">
    <location>
        <begin position="675"/>
        <end position="706"/>
    </location>
</feature>
<feature type="region of interest" description="Disordered" evidence="1">
    <location>
        <begin position="314"/>
        <end position="342"/>
    </location>
</feature>
<feature type="compositionally biased region" description="Polar residues" evidence="1">
    <location>
        <begin position="405"/>
        <end position="419"/>
    </location>
</feature>
<feature type="region of interest" description="Disordered" evidence="1">
    <location>
        <begin position="745"/>
        <end position="968"/>
    </location>
</feature>
<feature type="region of interest" description="Disordered" evidence="1">
    <location>
        <begin position="208"/>
        <end position="246"/>
    </location>
</feature>
<feature type="compositionally biased region" description="Low complexity" evidence="1">
    <location>
        <begin position="585"/>
        <end position="607"/>
    </location>
</feature>
<feature type="compositionally biased region" description="Pro residues" evidence="1">
    <location>
        <begin position="753"/>
        <end position="771"/>
    </location>
</feature>
<feature type="region of interest" description="Disordered" evidence="1">
    <location>
        <begin position="405"/>
        <end position="462"/>
    </location>
</feature>
<feature type="compositionally biased region" description="Polar residues" evidence="1">
    <location>
        <begin position="431"/>
        <end position="442"/>
    </location>
</feature>
<feature type="region of interest" description="Disordered" evidence="1">
    <location>
        <begin position="118"/>
        <end position="154"/>
    </location>
</feature>
<evidence type="ECO:0000256" key="1">
    <source>
        <dbReference type="SAM" id="MobiDB-lite"/>
    </source>
</evidence>
<feature type="compositionally biased region" description="Polar residues" evidence="1">
    <location>
        <begin position="212"/>
        <end position="223"/>
    </location>
</feature>
<feature type="region of interest" description="Disordered" evidence="1">
    <location>
        <begin position="585"/>
        <end position="615"/>
    </location>
</feature>
<accession>A0AAD3DNM7</accession>
<name>A0AAD3DNM7_9CHLO</name>
<proteinExistence type="predicted"/>
<protein>
    <submittedName>
        <fullName evidence="2">Uncharacterized protein</fullName>
    </submittedName>
</protein>
<feature type="compositionally biased region" description="Polar residues" evidence="1">
    <location>
        <begin position="783"/>
        <end position="818"/>
    </location>
</feature>
<evidence type="ECO:0000313" key="2">
    <source>
        <dbReference type="EMBL" id="GFR45175.1"/>
    </source>
</evidence>